<dbReference type="NCBIfam" id="TIGR02325">
    <property type="entry name" value="C_P_lyase_phnF"/>
    <property type="match status" value="1"/>
</dbReference>
<dbReference type="SUPFAM" id="SSF46785">
    <property type="entry name" value="Winged helix' DNA-binding domain"/>
    <property type="match status" value="1"/>
</dbReference>
<evidence type="ECO:0000256" key="1">
    <source>
        <dbReference type="ARBA" id="ARBA00023015"/>
    </source>
</evidence>
<dbReference type="CDD" id="cd07377">
    <property type="entry name" value="WHTH_GntR"/>
    <property type="match status" value="1"/>
</dbReference>
<dbReference type="SUPFAM" id="SSF64288">
    <property type="entry name" value="Chorismate lyase-like"/>
    <property type="match status" value="1"/>
</dbReference>
<evidence type="ECO:0000313" key="7">
    <source>
        <dbReference type="Proteomes" id="UP000198539"/>
    </source>
</evidence>
<dbReference type="Gene3D" id="1.10.10.10">
    <property type="entry name" value="Winged helix-like DNA-binding domain superfamily/Winged helix DNA-binding domain"/>
    <property type="match status" value="1"/>
</dbReference>
<dbReference type="InterPro" id="IPR050679">
    <property type="entry name" value="Bact_HTH_transcr_reg"/>
</dbReference>
<proteinExistence type="predicted"/>
<dbReference type="InterPro" id="IPR028978">
    <property type="entry name" value="Chorismate_lyase_/UTRA_dom_sf"/>
</dbReference>
<dbReference type="EMBL" id="FNOM01000002">
    <property type="protein sequence ID" value="SDW55860.1"/>
    <property type="molecule type" value="Genomic_DNA"/>
</dbReference>
<evidence type="ECO:0000256" key="2">
    <source>
        <dbReference type="ARBA" id="ARBA00023125"/>
    </source>
</evidence>
<keyword evidence="1" id="KW-0805">Transcription regulation</keyword>
<name>A0A1H2UIE4_9RHOB</name>
<gene>
    <name evidence="6" type="ORF">SAMN04488238_102393</name>
</gene>
<evidence type="ECO:0000313" key="6">
    <source>
        <dbReference type="EMBL" id="SDW55860.1"/>
    </source>
</evidence>
<dbReference type="InterPro" id="IPR036390">
    <property type="entry name" value="WH_DNA-bd_sf"/>
</dbReference>
<dbReference type="GO" id="GO:0003677">
    <property type="term" value="F:DNA binding"/>
    <property type="evidence" value="ECO:0007669"/>
    <property type="project" value="UniProtKB-KW"/>
</dbReference>
<dbReference type="InterPro" id="IPR000524">
    <property type="entry name" value="Tscrpt_reg_HTH_GntR"/>
</dbReference>
<evidence type="ECO:0000256" key="4">
    <source>
        <dbReference type="SAM" id="MobiDB-lite"/>
    </source>
</evidence>
<organism evidence="6 7">
    <name type="scientific">Roseicitreum antarcticum</name>
    <dbReference type="NCBI Taxonomy" id="564137"/>
    <lineage>
        <taxon>Bacteria</taxon>
        <taxon>Pseudomonadati</taxon>
        <taxon>Pseudomonadota</taxon>
        <taxon>Alphaproteobacteria</taxon>
        <taxon>Rhodobacterales</taxon>
        <taxon>Paracoccaceae</taxon>
        <taxon>Roseicitreum</taxon>
    </lineage>
</organism>
<dbReference type="Pfam" id="PF07702">
    <property type="entry name" value="UTRA"/>
    <property type="match status" value="1"/>
</dbReference>
<dbReference type="GO" id="GO:0003700">
    <property type="term" value="F:DNA-binding transcription factor activity"/>
    <property type="evidence" value="ECO:0007669"/>
    <property type="project" value="InterPro"/>
</dbReference>
<protein>
    <submittedName>
        <fullName evidence="6">GntR family transcriptional regulator, phosphonate transport system regulatory protein</fullName>
    </submittedName>
</protein>
<dbReference type="STRING" id="564137.SAMN04488238_102393"/>
<dbReference type="PANTHER" id="PTHR44846:SF1">
    <property type="entry name" value="MANNOSYL-D-GLYCERATE TRANSPORT_METABOLISM SYSTEM REPRESSOR MNGR-RELATED"/>
    <property type="match status" value="1"/>
</dbReference>
<dbReference type="Proteomes" id="UP000198539">
    <property type="component" value="Unassembled WGS sequence"/>
</dbReference>
<evidence type="ECO:0000259" key="5">
    <source>
        <dbReference type="PROSITE" id="PS50949"/>
    </source>
</evidence>
<dbReference type="Pfam" id="PF00392">
    <property type="entry name" value="GntR"/>
    <property type="match status" value="1"/>
</dbReference>
<dbReference type="PANTHER" id="PTHR44846">
    <property type="entry name" value="MANNOSYL-D-GLYCERATE TRANSPORT/METABOLISM SYSTEM REPRESSOR MNGR-RELATED"/>
    <property type="match status" value="1"/>
</dbReference>
<evidence type="ECO:0000256" key="3">
    <source>
        <dbReference type="ARBA" id="ARBA00023163"/>
    </source>
</evidence>
<keyword evidence="2" id="KW-0238">DNA-binding</keyword>
<feature type="domain" description="HTH gntR-type" evidence="5">
    <location>
        <begin position="30"/>
        <end position="98"/>
    </location>
</feature>
<dbReference type="Gene3D" id="3.40.1410.10">
    <property type="entry name" value="Chorismate lyase-like"/>
    <property type="match status" value="1"/>
</dbReference>
<dbReference type="PROSITE" id="PS50949">
    <property type="entry name" value="HTH_GNTR"/>
    <property type="match status" value="1"/>
</dbReference>
<dbReference type="AlphaFoldDB" id="A0A1H2UIE4"/>
<dbReference type="InterPro" id="IPR036388">
    <property type="entry name" value="WH-like_DNA-bd_sf"/>
</dbReference>
<dbReference type="InterPro" id="IPR012702">
    <property type="entry name" value="CP_lyase_PhnF"/>
</dbReference>
<dbReference type="PRINTS" id="PR00035">
    <property type="entry name" value="HTHGNTR"/>
</dbReference>
<dbReference type="GO" id="GO:0045892">
    <property type="term" value="P:negative regulation of DNA-templated transcription"/>
    <property type="evidence" value="ECO:0007669"/>
    <property type="project" value="TreeGrafter"/>
</dbReference>
<keyword evidence="7" id="KW-1185">Reference proteome</keyword>
<feature type="region of interest" description="Disordered" evidence="4">
    <location>
        <begin position="1"/>
        <end position="25"/>
    </location>
</feature>
<dbReference type="SMART" id="SM00866">
    <property type="entry name" value="UTRA"/>
    <property type="match status" value="1"/>
</dbReference>
<keyword evidence="3" id="KW-0804">Transcription</keyword>
<sequence>MPQRPTPDNPTLDTGPEPQSPTRVPGAEDVAIWQQILDALQHDLACGHYAPGDKLPTEAALSARFSVNRHTVRRALGALSDQGLVHARRGAGVFVTAQPTAYRISRRTRFHQNLSDAGQTPTKDVLRLETRAADGREAQALHLPPGAQVHVWEGVSLADGVPLSVFRSVFCAARFPALLKALAATRSVTLALEHCGLCDYVRASTRLSAERATAERARLLRLPRDAPLLRSVAVNTDLAGTPVEYGRTWFAGDRVQLLIDGDAGAP</sequence>
<accession>A0A1H2UIE4</accession>
<reference evidence="6 7" key="1">
    <citation type="submission" date="2016-10" db="EMBL/GenBank/DDBJ databases">
        <authorList>
            <person name="de Groot N.N."/>
        </authorList>
    </citation>
    <scope>NUCLEOTIDE SEQUENCE [LARGE SCALE GENOMIC DNA]</scope>
    <source>
        <strain evidence="6 7">CGMCC 1.8894</strain>
    </source>
</reference>
<dbReference type="InterPro" id="IPR011663">
    <property type="entry name" value="UTRA"/>
</dbReference>
<dbReference type="OrthoDB" id="9800645at2"/>
<dbReference type="SMART" id="SM00345">
    <property type="entry name" value="HTH_GNTR"/>
    <property type="match status" value="1"/>
</dbReference>